<dbReference type="OrthoDB" id="5560686at2759"/>
<keyword evidence="4" id="KW-1185">Reference proteome</keyword>
<dbReference type="InterPro" id="IPR046341">
    <property type="entry name" value="SET_dom_sf"/>
</dbReference>
<evidence type="ECO:0000313" key="4">
    <source>
        <dbReference type="Proteomes" id="UP000095751"/>
    </source>
</evidence>
<dbReference type="PROSITE" id="PS50280">
    <property type="entry name" value="SET"/>
    <property type="match status" value="1"/>
</dbReference>
<feature type="signal peptide" evidence="1">
    <location>
        <begin position="1"/>
        <end position="22"/>
    </location>
</feature>
<dbReference type="InterPro" id="IPR001214">
    <property type="entry name" value="SET_dom"/>
</dbReference>
<sequence>MALCFFPLYIILVAIVATIAVADDQDEKIGSSACPSKEQQQQQQQHNHCTLYLAESSIPNAGLGIYSGVQLGINETLMSRHLSDVVIPIYDIELHNDYNNKFQWVVSDYSWLASKLGVDIEAKRVTALAPGLGALANNHHALANIAFNGFPLRDYDDEQEGLHYHPTSSGSITPYYDLKHYATSSIEAGSELFHDYGARWGEKRVASLGPIPIFLINASLSVHDALAKDIWNNNVRLVRNNTANNSASTLDGTSHLGAESEKIITPALREMLLTRSCQAKDVRTEAALSFPYSAMEDAMEIGSARAYLQLQNYIRPLSWLEENGRCIDGLSIAPSSSILHNNVGGGGRGAFASRNFNEFDIITTTPLLPINRTLLETYQFSMNHPGKQRKLSTTKFGRQLLLNYCHGHRDSSLLFFPYGPAVNMINHGGKNSNSNARIQFSNFSSFHHDEWKSYYVEDILNKDKSTRLIFDIIATKSIQSGDEIFLDYGKEWENAWELYVNSWNPPGDGVQSSNQDKNKKPYTSDIHRPSAFRKSIGMSDELFPETWRDITK</sequence>
<dbReference type="EMBL" id="KV784361">
    <property type="protein sequence ID" value="OEU13876.1"/>
    <property type="molecule type" value="Genomic_DNA"/>
</dbReference>
<evidence type="ECO:0000256" key="1">
    <source>
        <dbReference type="SAM" id="SignalP"/>
    </source>
</evidence>
<name>A0A1E7F6U2_9STRA</name>
<gene>
    <name evidence="3" type="ORF">FRACYDRAFT_262423</name>
</gene>
<protein>
    <recommendedName>
        <fullName evidence="2">SET domain-containing protein</fullName>
    </recommendedName>
</protein>
<evidence type="ECO:0000313" key="3">
    <source>
        <dbReference type="EMBL" id="OEU13876.1"/>
    </source>
</evidence>
<reference evidence="3 4" key="1">
    <citation type="submission" date="2016-09" db="EMBL/GenBank/DDBJ databases">
        <title>Extensive genetic diversity and differential bi-allelic expression allows diatom success in the polar Southern Ocean.</title>
        <authorList>
            <consortium name="DOE Joint Genome Institute"/>
            <person name="Mock T."/>
            <person name="Otillar R.P."/>
            <person name="Strauss J."/>
            <person name="Dupont C."/>
            <person name="Frickenhaus S."/>
            <person name="Maumus F."/>
            <person name="Mcmullan M."/>
            <person name="Sanges R."/>
            <person name="Schmutz J."/>
            <person name="Toseland A."/>
            <person name="Valas R."/>
            <person name="Veluchamy A."/>
            <person name="Ward B.J."/>
            <person name="Allen A."/>
            <person name="Barry K."/>
            <person name="Falciatore A."/>
            <person name="Ferrante M."/>
            <person name="Fortunato A.E."/>
            <person name="Gloeckner G."/>
            <person name="Gruber A."/>
            <person name="Hipkin R."/>
            <person name="Janech M."/>
            <person name="Kroth P."/>
            <person name="Leese F."/>
            <person name="Lindquist E."/>
            <person name="Lyon B.R."/>
            <person name="Martin J."/>
            <person name="Mayer C."/>
            <person name="Parker M."/>
            <person name="Quesneville H."/>
            <person name="Raymond J."/>
            <person name="Uhlig C."/>
            <person name="Valentin K.U."/>
            <person name="Worden A.Z."/>
            <person name="Armbrust E.V."/>
            <person name="Bowler C."/>
            <person name="Green B."/>
            <person name="Moulton V."/>
            <person name="Van Oosterhout C."/>
            <person name="Grigoriev I."/>
        </authorList>
    </citation>
    <scope>NUCLEOTIDE SEQUENCE [LARGE SCALE GENOMIC DNA]</scope>
    <source>
        <strain evidence="3 4">CCMP1102</strain>
    </source>
</reference>
<evidence type="ECO:0000259" key="2">
    <source>
        <dbReference type="PROSITE" id="PS50280"/>
    </source>
</evidence>
<keyword evidence="1" id="KW-0732">Signal</keyword>
<feature type="domain" description="SET" evidence="2">
    <location>
        <begin position="328"/>
        <end position="489"/>
    </location>
</feature>
<feature type="chain" id="PRO_5009192738" description="SET domain-containing protein" evidence="1">
    <location>
        <begin position="23"/>
        <end position="552"/>
    </location>
</feature>
<dbReference type="InParanoid" id="A0A1E7F6U2"/>
<dbReference type="Proteomes" id="UP000095751">
    <property type="component" value="Unassembled WGS sequence"/>
</dbReference>
<accession>A0A1E7F6U2</accession>
<proteinExistence type="predicted"/>
<dbReference type="Gene3D" id="2.170.270.10">
    <property type="entry name" value="SET domain"/>
    <property type="match status" value="2"/>
</dbReference>
<organism evidence="3 4">
    <name type="scientific">Fragilariopsis cylindrus CCMP1102</name>
    <dbReference type="NCBI Taxonomy" id="635003"/>
    <lineage>
        <taxon>Eukaryota</taxon>
        <taxon>Sar</taxon>
        <taxon>Stramenopiles</taxon>
        <taxon>Ochrophyta</taxon>
        <taxon>Bacillariophyta</taxon>
        <taxon>Bacillariophyceae</taxon>
        <taxon>Bacillariophycidae</taxon>
        <taxon>Bacillariales</taxon>
        <taxon>Bacillariaceae</taxon>
        <taxon>Fragilariopsis</taxon>
    </lineage>
</organism>
<dbReference type="SUPFAM" id="SSF82199">
    <property type="entry name" value="SET domain"/>
    <property type="match status" value="1"/>
</dbReference>
<dbReference type="AlphaFoldDB" id="A0A1E7F6U2"/>
<dbReference type="KEGG" id="fcy:FRACYDRAFT_262423"/>